<dbReference type="Pfam" id="PF07992">
    <property type="entry name" value="Pyr_redox_2"/>
    <property type="match status" value="1"/>
</dbReference>
<dbReference type="InterPro" id="IPR051169">
    <property type="entry name" value="NADH-Q_oxidoreductase"/>
</dbReference>
<evidence type="ECO:0000256" key="1">
    <source>
        <dbReference type="ARBA" id="ARBA00001974"/>
    </source>
</evidence>
<organism evidence="8 9">
    <name type="scientific">Streptomyces rhizosphaericola</name>
    <dbReference type="NCBI Taxonomy" id="2564098"/>
    <lineage>
        <taxon>Bacteria</taxon>
        <taxon>Bacillati</taxon>
        <taxon>Actinomycetota</taxon>
        <taxon>Actinomycetes</taxon>
        <taxon>Kitasatosporales</taxon>
        <taxon>Streptomycetaceae</taxon>
        <taxon>Streptomyces</taxon>
    </lineage>
</organism>
<comment type="cofactor">
    <cofactor evidence="1">
        <name>FAD</name>
        <dbReference type="ChEBI" id="CHEBI:57692"/>
    </cofactor>
</comment>
<evidence type="ECO:0000256" key="4">
    <source>
        <dbReference type="ARBA" id="ARBA00022827"/>
    </source>
</evidence>
<sequence length="451" mass="47036">MSEIVVVGGGFAGVWAAAAAARLLKEVRGGVPGGAEETGGTTGAAGPEHTVRLVTPEDDLVMRPRLYEAEPHTMRVPLDRILAPAGVRRTAAAVTAVDTARRTLTAVDRTGEAREIVYDRLVLATGSRLVRPEIPGAGHLHDVDTLAGATALDTHLHALPDLPEDPPQDPPQDLPQDLRNGLPKDRPEGTPTAATARWTAVVVGSGPTGLEVATELVRRLRTIAAPHGAADRVRVVLVERAATVGASLGAPAAPVIARALEELGIETRPGVTVTAVEAGGVTLSDGSRLPARTAVWTAGVRAAEPAGLVPGRHDEAGRLEVDAFLQVTGVPGVWAAGDAATAPTGHGHRTVFSCQYAIPLGKLAGRNAAAGLLGVEPEPFAPGPYVICLDLGDAGGLYATGWERAVQLTGDEAKKYKRAVTEQWIYPPLDDGPELLRQADHRLRTRRSNPV</sequence>
<dbReference type="PRINTS" id="PR00411">
    <property type="entry name" value="PNDRDTASEI"/>
</dbReference>
<accession>A0ABY2PGH9</accession>
<evidence type="ECO:0000256" key="2">
    <source>
        <dbReference type="ARBA" id="ARBA00005272"/>
    </source>
</evidence>
<gene>
    <name evidence="8" type="ORF">E5Z02_11325</name>
</gene>
<feature type="region of interest" description="Disordered" evidence="6">
    <location>
        <begin position="158"/>
        <end position="194"/>
    </location>
</feature>
<keyword evidence="9" id="KW-1185">Reference proteome</keyword>
<evidence type="ECO:0000313" key="8">
    <source>
        <dbReference type="EMBL" id="TGZ10176.1"/>
    </source>
</evidence>
<comment type="similarity">
    <text evidence="2">Belongs to the NADH dehydrogenase family.</text>
</comment>
<proteinExistence type="inferred from homology"/>
<keyword evidence="5" id="KW-0560">Oxidoreductase</keyword>
<dbReference type="InterPro" id="IPR036188">
    <property type="entry name" value="FAD/NAD-bd_sf"/>
</dbReference>
<protein>
    <submittedName>
        <fullName evidence="8">Dehydrogenase</fullName>
    </submittedName>
</protein>
<keyword evidence="3" id="KW-0285">Flavoprotein</keyword>
<dbReference type="SUPFAM" id="SSF51905">
    <property type="entry name" value="FAD/NAD(P)-binding domain"/>
    <property type="match status" value="1"/>
</dbReference>
<name>A0ABY2PGH9_9ACTN</name>
<keyword evidence="4" id="KW-0274">FAD</keyword>
<dbReference type="EMBL" id="SRZK01000085">
    <property type="protein sequence ID" value="TGZ10176.1"/>
    <property type="molecule type" value="Genomic_DNA"/>
</dbReference>
<dbReference type="Proteomes" id="UP000306274">
    <property type="component" value="Unassembled WGS sequence"/>
</dbReference>
<dbReference type="PANTHER" id="PTHR42913">
    <property type="entry name" value="APOPTOSIS-INDUCING FACTOR 1"/>
    <property type="match status" value="1"/>
</dbReference>
<comment type="caution">
    <text evidence="8">The sequence shown here is derived from an EMBL/GenBank/DDBJ whole genome shotgun (WGS) entry which is preliminary data.</text>
</comment>
<dbReference type="PRINTS" id="PR00368">
    <property type="entry name" value="FADPNR"/>
</dbReference>
<dbReference type="RefSeq" id="WP_136016112.1">
    <property type="nucleotide sequence ID" value="NZ_SRZK01000085.1"/>
</dbReference>
<evidence type="ECO:0000256" key="6">
    <source>
        <dbReference type="SAM" id="MobiDB-lite"/>
    </source>
</evidence>
<dbReference type="Gene3D" id="3.50.50.100">
    <property type="match status" value="1"/>
</dbReference>
<evidence type="ECO:0000259" key="7">
    <source>
        <dbReference type="Pfam" id="PF07992"/>
    </source>
</evidence>
<evidence type="ECO:0000313" key="9">
    <source>
        <dbReference type="Proteomes" id="UP000306274"/>
    </source>
</evidence>
<evidence type="ECO:0000256" key="5">
    <source>
        <dbReference type="ARBA" id="ARBA00023002"/>
    </source>
</evidence>
<feature type="domain" description="FAD/NAD(P)-binding" evidence="7">
    <location>
        <begin position="3"/>
        <end position="343"/>
    </location>
</feature>
<evidence type="ECO:0000256" key="3">
    <source>
        <dbReference type="ARBA" id="ARBA00022630"/>
    </source>
</evidence>
<dbReference type="InterPro" id="IPR023753">
    <property type="entry name" value="FAD/NAD-binding_dom"/>
</dbReference>
<dbReference type="PANTHER" id="PTHR42913:SF3">
    <property type="entry name" value="64 KDA MITOCHONDRIAL NADH DEHYDROGENASE (EUROFUNG)"/>
    <property type="match status" value="1"/>
</dbReference>
<reference evidence="8 9" key="1">
    <citation type="submission" date="2019-04" db="EMBL/GenBank/DDBJ databases">
        <title>Streptomyces rhizosphaericola sp. nov., an actinobacterium isolated from the wheat rhizosphere.</title>
        <authorList>
            <person name="Vargas Hoyos H.A."/>
            <person name="Santos S.N."/>
            <person name="Genuario D.B."/>
            <person name="Melo I.S."/>
            <person name="Da Silva L.J."/>
            <person name="Da Silva F.S.P."/>
            <person name="Zucchi T.D."/>
        </authorList>
    </citation>
    <scope>NUCLEOTIDE SEQUENCE [LARGE SCALE GENOMIC DNA]</scope>
    <source>
        <strain evidence="8 9">1AS2c</strain>
    </source>
</reference>